<dbReference type="Proteomes" id="UP000016638">
    <property type="component" value="Unassembled WGS sequence"/>
</dbReference>
<dbReference type="Pfam" id="PF00300">
    <property type="entry name" value="His_Phos_1"/>
    <property type="match status" value="1"/>
</dbReference>
<dbReference type="InterPro" id="IPR013078">
    <property type="entry name" value="His_Pase_superF_clade-1"/>
</dbReference>
<dbReference type="PATRIC" id="fig|1125712.3.peg.58"/>
<dbReference type="PANTHER" id="PTHR48100:SF1">
    <property type="entry name" value="HISTIDINE PHOSPHATASE FAMILY PROTEIN-RELATED"/>
    <property type="match status" value="1"/>
</dbReference>
<organism evidence="1 2">
    <name type="scientific">Olsenella profusa F0195</name>
    <dbReference type="NCBI Taxonomy" id="1125712"/>
    <lineage>
        <taxon>Bacteria</taxon>
        <taxon>Bacillati</taxon>
        <taxon>Actinomycetota</taxon>
        <taxon>Coriobacteriia</taxon>
        <taxon>Coriobacteriales</taxon>
        <taxon>Atopobiaceae</taxon>
        <taxon>Olsenella</taxon>
    </lineage>
</organism>
<dbReference type="SMART" id="SM00855">
    <property type="entry name" value="PGAM"/>
    <property type="match status" value="1"/>
</dbReference>
<dbReference type="GO" id="GO:0016791">
    <property type="term" value="F:phosphatase activity"/>
    <property type="evidence" value="ECO:0007669"/>
    <property type="project" value="TreeGrafter"/>
</dbReference>
<dbReference type="OrthoDB" id="4697614at2"/>
<gene>
    <name evidence="1" type="ORF">HMPREF1316_2206</name>
</gene>
<dbReference type="STRING" id="1125712.HMPREF1316_2206"/>
<accession>U2VE05</accession>
<comment type="caution">
    <text evidence="1">The sequence shown here is derived from an EMBL/GenBank/DDBJ whole genome shotgun (WGS) entry which is preliminary data.</text>
</comment>
<sequence>MAEVNRILFMRHPQTVANVQHFLSGRKNVDLTPEGERQMFRAIDAIEAWRPDRILTSPLARCKAIGEEAADRLGISCVIMDDLAEIEFGSAQGLTVAQLRTQGYDFPWSRDEEGHSLPAPGAESFEDLMGRATGVLGELSQLSGRTACLTHGGFTRALVGAALHIPLETFWNLRLPNVSSQVLSWDGGRYTLAALGLSPEEVKLRAEHPELLGMDTTVTMERGE</sequence>
<dbReference type="RefSeq" id="WP_021724878.1">
    <property type="nucleotide sequence ID" value="NZ_AWEZ01000004.1"/>
</dbReference>
<name>U2VE05_9ACTN</name>
<evidence type="ECO:0000313" key="1">
    <source>
        <dbReference type="EMBL" id="ERL10791.1"/>
    </source>
</evidence>
<dbReference type="AlphaFoldDB" id="U2VE05"/>
<dbReference type="InterPro" id="IPR029033">
    <property type="entry name" value="His_PPase_superfam"/>
</dbReference>
<dbReference type="GO" id="GO:0005737">
    <property type="term" value="C:cytoplasm"/>
    <property type="evidence" value="ECO:0007669"/>
    <property type="project" value="TreeGrafter"/>
</dbReference>
<dbReference type="SUPFAM" id="SSF53254">
    <property type="entry name" value="Phosphoglycerate mutase-like"/>
    <property type="match status" value="1"/>
</dbReference>
<evidence type="ECO:0000313" key="2">
    <source>
        <dbReference type="Proteomes" id="UP000016638"/>
    </source>
</evidence>
<dbReference type="CDD" id="cd07067">
    <property type="entry name" value="HP_PGM_like"/>
    <property type="match status" value="1"/>
</dbReference>
<reference evidence="1 2" key="1">
    <citation type="submission" date="2013-08" db="EMBL/GenBank/DDBJ databases">
        <authorList>
            <person name="Durkin A.S."/>
            <person name="Haft D.R."/>
            <person name="McCorrison J."/>
            <person name="Torralba M."/>
            <person name="Gillis M."/>
            <person name="Haft D.H."/>
            <person name="Methe B."/>
            <person name="Sutton G."/>
            <person name="Nelson K.E."/>
        </authorList>
    </citation>
    <scope>NUCLEOTIDE SEQUENCE [LARGE SCALE GENOMIC DNA]</scope>
    <source>
        <strain evidence="1 2">F0195</strain>
    </source>
</reference>
<proteinExistence type="predicted"/>
<dbReference type="InterPro" id="IPR050275">
    <property type="entry name" value="PGM_Phosphatase"/>
</dbReference>
<dbReference type="Gene3D" id="3.40.50.1240">
    <property type="entry name" value="Phosphoglycerate mutase-like"/>
    <property type="match status" value="1"/>
</dbReference>
<protein>
    <submittedName>
        <fullName evidence="1">Histidine phosphatase superfamily (Branch 1)</fullName>
    </submittedName>
</protein>
<dbReference type="eggNOG" id="COG0406">
    <property type="taxonomic scope" value="Bacteria"/>
</dbReference>
<dbReference type="PANTHER" id="PTHR48100">
    <property type="entry name" value="BROAD-SPECIFICITY PHOSPHATASE YOR283W-RELATED"/>
    <property type="match status" value="1"/>
</dbReference>
<keyword evidence="2" id="KW-1185">Reference proteome</keyword>
<dbReference type="EMBL" id="AWEZ01000004">
    <property type="protein sequence ID" value="ERL10791.1"/>
    <property type="molecule type" value="Genomic_DNA"/>
</dbReference>